<proteinExistence type="inferred from homology"/>
<name>A0A4V2MNR7_9HYPH</name>
<dbReference type="Pfam" id="PF00011">
    <property type="entry name" value="HSP20"/>
    <property type="match status" value="1"/>
</dbReference>
<accession>A0A4V2MNR7</accession>
<dbReference type="PROSITE" id="PS01031">
    <property type="entry name" value="SHSP"/>
    <property type="match status" value="1"/>
</dbReference>
<protein>
    <submittedName>
        <fullName evidence="6">Hsp20/alpha crystallin family protein</fullName>
    </submittedName>
</protein>
<evidence type="ECO:0000256" key="3">
    <source>
        <dbReference type="RuleBase" id="RU003616"/>
    </source>
</evidence>
<evidence type="ECO:0000256" key="4">
    <source>
        <dbReference type="SAM" id="MobiDB-lite"/>
    </source>
</evidence>
<dbReference type="CDD" id="cd06470">
    <property type="entry name" value="ACD_IbpA-B_like"/>
    <property type="match status" value="1"/>
</dbReference>
<feature type="region of interest" description="Disordered" evidence="4">
    <location>
        <begin position="132"/>
        <end position="156"/>
    </location>
</feature>
<evidence type="ECO:0000313" key="7">
    <source>
        <dbReference type="Proteomes" id="UP000291301"/>
    </source>
</evidence>
<dbReference type="OrthoDB" id="9810618at2"/>
<dbReference type="InterPro" id="IPR008978">
    <property type="entry name" value="HSP20-like_chaperone"/>
</dbReference>
<keyword evidence="1" id="KW-0346">Stress response</keyword>
<feature type="compositionally biased region" description="Low complexity" evidence="4">
    <location>
        <begin position="136"/>
        <end position="148"/>
    </location>
</feature>
<evidence type="ECO:0000256" key="1">
    <source>
        <dbReference type="ARBA" id="ARBA00023016"/>
    </source>
</evidence>
<sequence length="156" mass="17514">MRKTVDISPLFRSSVGFDRFIDTLENASREPVDEWPPCDIVKTAEDEYAITLAVPGYSSDALTIVHEPNRLTVTGEKLHEDREYLHRGMEDRPFRKRFDLADHVTAGEAELANGLLTISLKRELPEEMKPRHIAISSSPASLKANANKAKSRKQAA</sequence>
<organism evidence="6 7">
    <name type="scientific">Oricola cellulosilytica</name>
    <dbReference type="NCBI Taxonomy" id="1429082"/>
    <lineage>
        <taxon>Bacteria</taxon>
        <taxon>Pseudomonadati</taxon>
        <taxon>Pseudomonadota</taxon>
        <taxon>Alphaproteobacteria</taxon>
        <taxon>Hyphomicrobiales</taxon>
        <taxon>Ahrensiaceae</taxon>
        <taxon>Oricola</taxon>
    </lineage>
</organism>
<dbReference type="InterPro" id="IPR037913">
    <property type="entry name" value="ACD_IbpA/B"/>
</dbReference>
<dbReference type="AlphaFoldDB" id="A0A4V2MNR7"/>
<comment type="caution">
    <text evidence="6">The sequence shown here is derived from an EMBL/GenBank/DDBJ whole genome shotgun (WGS) entry which is preliminary data.</text>
</comment>
<feature type="domain" description="SHSP" evidence="5">
    <location>
        <begin position="29"/>
        <end position="138"/>
    </location>
</feature>
<dbReference type="InterPro" id="IPR002068">
    <property type="entry name" value="A-crystallin/Hsp20_dom"/>
</dbReference>
<keyword evidence="7" id="KW-1185">Reference proteome</keyword>
<gene>
    <name evidence="6" type="ORF">E0D97_09040</name>
</gene>
<dbReference type="SUPFAM" id="SSF49764">
    <property type="entry name" value="HSP20-like chaperones"/>
    <property type="match status" value="1"/>
</dbReference>
<reference evidence="6 7" key="1">
    <citation type="journal article" date="2015" name="Antonie Van Leeuwenhoek">
        <title>Oricola cellulosilytica gen. nov., sp. nov., a cellulose-degrading bacterium of the family Phyllobacteriaceae isolated from surface seashore water, and emended descriptions of Mesorhizobium loti and Phyllobacterium myrsinacearum.</title>
        <authorList>
            <person name="Hameed A."/>
            <person name="Shahina M."/>
            <person name="Lai W.A."/>
            <person name="Lin S.Y."/>
            <person name="Young L.S."/>
            <person name="Liu Y.C."/>
            <person name="Hsu Y.H."/>
            <person name="Young C.C."/>
        </authorList>
    </citation>
    <scope>NUCLEOTIDE SEQUENCE [LARGE SCALE GENOMIC DNA]</scope>
    <source>
        <strain evidence="6 7">KCTC 52183</strain>
    </source>
</reference>
<evidence type="ECO:0000256" key="2">
    <source>
        <dbReference type="PROSITE-ProRule" id="PRU00285"/>
    </source>
</evidence>
<dbReference type="PANTHER" id="PTHR47062:SF1">
    <property type="entry name" value="SMALL HEAT SHOCK PROTEIN IBPA"/>
    <property type="match status" value="1"/>
</dbReference>
<evidence type="ECO:0000259" key="5">
    <source>
        <dbReference type="PROSITE" id="PS01031"/>
    </source>
</evidence>
<dbReference type="EMBL" id="SJST01000003">
    <property type="protein sequence ID" value="TCD14217.1"/>
    <property type="molecule type" value="Genomic_DNA"/>
</dbReference>
<dbReference type="Gene3D" id="2.60.40.790">
    <property type="match status" value="1"/>
</dbReference>
<dbReference type="PANTHER" id="PTHR47062">
    <property type="match status" value="1"/>
</dbReference>
<comment type="similarity">
    <text evidence="2 3">Belongs to the small heat shock protein (HSP20) family.</text>
</comment>
<dbReference type="RefSeq" id="WP_131568026.1">
    <property type="nucleotide sequence ID" value="NZ_JAINFK010000002.1"/>
</dbReference>
<dbReference type="Proteomes" id="UP000291301">
    <property type="component" value="Unassembled WGS sequence"/>
</dbReference>
<evidence type="ECO:0000313" key="6">
    <source>
        <dbReference type="EMBL" id="TCD14217.1"/>
    </source>
</evidence>